<dbReference type="PANTHER" id="PTHR38795">
    <property type="entry name" value="DUF6604 DOMAIN-CONTAINING PROTEIN"/>
    <property type="match status" value="1"/>
</dbReference>
<dbReference type="Proteomes" id="UP001324427">
    <property type="component" value="Unassembled WGS sequence"/>
</dbReference>
<dbReference type="EMBL" id="JAVFHQ010000012">
    <property type="protein sequence ID" value="KAK4547201.1"/>
    <property type="molecule type" value="Genomic_DNA"/>
</dbReference>
<sequence length="465" mass="52787">MLPEFLAGSYKRYKEDTDVFTIWLAKAAGACGYTSTDVARQKAAPMKPAKAAIVAPTAPKLKGRARMLAKKAAVKLQKRTGLRPQRHRQQKSPRHQLLVEDPFEIIDRGAVNVETDNKPAKTRATDDVMEIYEVLLDWQEDLTFMVYCFFEDMHQIQEFIMGTWQEYKDGKVDLVTASVTTNAAIDLVKRIEEDIISCSQDTLSKPDCYSKFMAILYHDNAMQEGYDLAEKLAGTKSLEISAFGGFLYLPTSRAVSAIHRMFELKIEYPQPIMPARNGYVFRPELLGLPKYKQMEREHEQLARMIVDVGFNPQFAGMVDEAMARGSIKTYHPRESSFVKGVRALRKQQEFSVCIVFACPLFLDYQTTLGDQVGRGLQELQSVGNKQYHVMDFKTELNGQQLAFGGAGERWLEKDAPVPMQIHDLVQFTVTSPAIGLLKPGWLANRVQKPSFFTPETLPEEYSRRR</sequence>
<reference evidence="2 3" key="1">
    <citation type="submission" date="2021-11" db="EMBL/GenBank/DDBJ databases">
        <title>Black yeast isolated from Biological Soil Crust.</title>
        <authorList>
            <person name="Kurbessoian T."/>
        </authorList>
    </citation>
    <scope>NUCLEOTIDE SEQUENCE [LARGE SCALE GENOMIC DNA]</scope>
    <source>
        <strain evidence="2 3">CCFEE 5522</strain>
    </source>
</reference>
<feature type="domain" description="DUF6604" evidence="1">
    <location>
        <begin position="97"/>
        <end position="196"/>
    </location>
</feature>
<proteinExistence type="predicted"/>
<gene>
    <name evidence="2" type="ORF">LTR36_001422</name>
</gene>
<evidence type="ECO:0000259" key="1">
    <source>
        <dbReference type="Pfam" id="PF20253"/>
    </source>
</evidence>
<dbReference type="Pfam" id="PF20253">
    <property type="entry name" value="DUF6604"/>
    <property type="match status" value="2"/>
</dbReference>
<dbReference type="AlphaFoldDB" id="A0AAV9JNT5"/>
<evidence type="ECO:0000313" key="2">
    <source>
        <dbReference type="EMBL" id="KAK4547201.1"/>
    </source>
</evidence>
<keyword evidence="3" id="KW-1185">Reference proteome</keyword>
<organism evidence="2 3">
    <name type="scientific">Oleoguttula mirabilis</name>
    <dbReference type="NCBI Taxonomy" id="1507867"/>
    <lineage>
        <taxon>Eukaryota</taxon>
        <taxon>Fungi</taxon>
        <taxon>Dikarya</taxon>
        <taxon>Ascomycota</taxon>
        <taxon>Pezizomycotina</taxon>
        <taxon>Dothideomycetes</taxon>
        <taxon>Dothideomycetidae</taxon>
        <taxon>Mycosphaerellales</taxon>
        <taxon>Teratosphaeriaceae</taxon>
        <taxon>Oleoguttula</taxon>
    </lineage>
</organism>
<dbReference type="PANTHER" id="PTHR38795:SF1">
    <property type="entry name" value="DUF6604 DOMAIN-CONTAINING PROTEIN"/>
    <property type="match status" value="1"/>
</dbReference>
<name>A0AAV9JNT5_9PEZI</name>
<evidence type="ECO:0000313" key="3">
    <source>
        <dbReference type="Proteomes" id="UP001324427"/>
    </source>
</evidence>
<dbReference type="InterPro" id="IPR046539">
    <property type="entry name" value="DUF6604"/>
</dbReference>
<feature type="domain" description="DUF6604" evidence="1">
    <location>
        <begin position="11"/>
        <end position="75"/>
    </location>
</feature>
<accession>A0AAV9JNT5</accession>
<comment type="caution">
    <text evidence="2">The sequence shown here is derived from an EMBL/GenBank/DDBJ whole genome shotgun (WGS) entry which is preliminary data.</text>
</comment>
<protein>
    <recommendedName>
        <fullName evidence="1">DUF6604 domain-containing protein</fullName>
    </recommendedName>
</protein>